<evidence type="ECO:0000256" key="9">
    <source>
        <dbReference type="PROSITE-ProRule" id="PRU00703"/>
    </source>
</evidence>
<feature type="domain" description="CBS" evidence="12">
    <location>
        <begin position="225"/>
        <end position="286"/>
    </location>
</feature>
<evidence type="ECO:0000256" key="2">
    <source>
        <dbReference type="ARBA" id="ARBA00006337"/>
    </source>
</evidence>
<keyword evidence="3" id="KW-1003">Cell membrane</keyword>
<evidence type="ECO:0000313" key="14">
    <source>
        <dbReference type="EMBL" id="MXY95639.1"/>
    </source>
</evidence>
<protein>
    <submittedName>
        <fullName evidence="14">HlyC/CorC family transporter</fullName>
    </submittedName>
</protein>
<dbReference type="InterPro" id="IPR036318">
    <property type="entry name" value="FAD-bd_PCMH-like_sf"/>
</dbReference>
<evidence type="ECO:0000259" key="12">
    <source>
        <dbReference type="PROSITE" id="PS51371"/>
    </source>
</evidence>
<keyword evidence="5" id="KW-0677">Repeat</keyword>
<feature type="transmembrane region" description="Helical" evidence="11">
    <location>
        <begin position="139"/>
        <end position="161"/>
    </location>
</feature>
<dbReference type="CDD" id="cd04590">
    <property type="entry name" value="CBS_pair_CorC_HlyC_assoc"/>
    <property type="match status" value="1"/>
</dbReference>
<dbReference type="AlphaFoldDB" id="A0A6B0Z077"/>
<dbReference type="Pfam" id="PF01595">
    <property type="entry name" value="CNNM"/>
    <property type="match status" value="1"/>
</dbReference>
<dbReference type="InterPro" id="IPR000644">
    <property type="entry name" value="CBS_dom"/>
</dbReference>
<evidence type="ECO:0000256" key="4">
    <source>
        <dbReference type="ARBA" id="ARBA00022692"/>
    </source>
</evidence>
<name>A0A6B0Z077_9CHLR</name>
<dbReference type="InterPro" id="IPR002550">
    <property type="entry name" value="CNNM"/>
</dbReference>
<evidence type="ECO:0000259" key="13">
    <source>
        <dbReference type="PROSITE" id="PS51846"/>
    </source>
</evidence>
<dbReference type="PROSITE" id="PS51846">
    <property type="entry name" value="CNNM"/>
    <property type="match status" value="1"/>
</dbReference>
<dbReference type="FunFam" id="3.10.580.10:FF:000002">
    <property type="entry name" value="Magnesium/cobalt efflux protein CorC"/>
    <property type="match status" value="1"/>
</dbReference>
<feature type="domain" description="CNNM transmembrane" evidence="13">
    <location>
        <begin position="1"/>
        <end position="206"/>
    </location>
</feature>
<organism evidence="14">
    <name type="scientific">Caldilineaceae bacterium SB0664_bin_27</name>
    <dbReference type="NCBI Taxonomy" id="2605260"/>
    <lineage>
        <taxon>Bacteria</taxon>
        <taxon>Bacillati</taxon>
        <taxon>Chloroflexota</taxon>
        <taxon>Caldilineae</taxon>
        <taxon>Caldilineales</taxon>
        <taxon>Caldilineaceae</taxon>
    </lineage>
</organism>
<evidence type="ECO:0000256" key="8">
    <source>
        <dbReference type="ARBA" id="ARBA00023136"/>
    </source>
</evidence>
<dbReference type="SMART" id="SM01091">
    <property type="entry name" value="CorC_HlyC"/>
    <property type="match status" value="1"/>
</dbReference>
<evidence type="ECO:0000256" key="10">
    <source>
        <dbReference type="PROSITE-ProRule" id="PRU01193"/>
    </source>
</evidence>
<sequence>MVIVFVVLTVFILIALNGLFVAAEIGTVGARRARIAQEAATGSRPAKLLMPILESPDNLDDYIAACQLGITLSSLMLGYYGKAVITPLVEPLLTGSGFVAQAAAVSIAATGVLVVLTVIQVALSELAPKTVGIQFPEPTALLLVSPVNWAMVFLRPLIWFFNGSGRLLLRLVGLRAVSEGFHIHAPEEILMMVQESGAGGVLQEGETELLENTLQLRQRSLRHVIVPRTQLLAAPVDLPPADLLRLLAESSHSRLPLYEGTIDNIVGVVHLKDLLCLEIGPEPGEEGTAAGSWSKGESVRDLMRVPPYVPESASVFNVFRQLQAEHFHMAVAIDEYGGTAGIVTFEDLIEEIFGDIADEFDADSQELALASDGRLHLAGDVDLESLSHLLGSELDFEDVETVGGAILAELGAIPEKGRLVQLQDFEFRVEEVSGYAVSRVSVALPPGAEAKLPRPEGQPE</sequence>
<dbReference type="PROSITE" id="PS51371">
    <property type="entry name" value="CBS"/>
    <property type="match status" value="2"/>
</dbReference>
<evidence type="ECO:0000256" key="5">
    <source>
        <dbReference type="ARBA" id="ARBA00022737"/>
    </source>
</evidence>
<evidence type="ECO:0000256" key="1">
    <source>
        <dbReference type="ARBA" id="ARBA00004651"/>
    </source>
</evidence>
<dbReference type="GO" id="GO:0050660">
    <property type="term" value="F:flavin adenine dinucleotide binding"/>
    <property type="evidence" value="ECO:0007669"/>
    <property type="project" value="InterPro"/>
</dbReference>
<evidence type="ECO:0000256" key="11">
    <source>
        <dbReference type="SAM" id="Phobius"/>
    </source>
</evidence>
<keyword evidence="6 10" id="KW-1133">Transmembrane helix</keyword>
<evidence type="ECO:0000256" key="7">
    <source>
        <dbReference type="ARBA" id="ARBA00023122"/>
    </source>
</evidence>
<dbReference type="EMBL" id="VXRG01000166">
    <property type="protein sequence ID" value="MXY95639.1"/>
    <property type="molecule type" value="Genomic_DNA"/>
</dbReference>
<keyword evidence="8 10" id="KW-0472">Membrane</keyword>
<dbReference type="Gene3D" id="3.30.465.10">
    <property type="match status" value="1"/>
</dbReference>
<dbReference type="PANTHER" id="PTHR43099">
    <property type="entry name" value="UPF0053 PROTEIN YRKA"/>
    <property type="match status" value="1"/>
</dbReference>
<feature type="transmembrane region" description="Helical" evidence="11">
    <location>
        <begin position="92"/>
        <end position="119"/>
    </location>
</feature>
<dbReference type="Pfam" id="PF00571">
    <property type="entry name" value="CBS"/>
    <property type="match status" value="2"/>
</dbReference>
<keyword evidence="4 10" id="KW-0812">Transmembrane</keyword>
<evidence type="ECO:0000256" key="6">
    <source>
        <dbReference type="ARBA" id="ARBA00022989"/>
    </source>
</evidence>
<comment type="caution">
    <text evidence="14">The sequence shown here is derived from an EMBL/GenBank/DDBJ whole genome shotgun (WGS) entry which is preliminary data.</text>
</comment>
<dbReference type="Gene3D" id="3.10.580.10">
    <property type="entry name" value="CBS-domain"/>
    <property type="match status" value="1"/>
</dbReference>
<feature type="domain" description="CBS" evidence="12">
    <location>
        <begin position="302"/>
        <end position="359"/>
    </location>
</feature>
<dbReference type="InterPro" id="IPR046342">
    <property type="entry name" value="CBS_dom_sf"/>
</dbReference>
<evidence type="ECO:0000256" key="3">
    <source>
        <dbReference type="ARBA" id="ARBA00022475"/>
    </source>
</evidence>
<dbReference type="PANTHER" id="PTHR43099:SF4">
    <property type="entry name" value="INTEGRAL MEMBRANE PROTEIN"/>
    <property type="match status" value="1"/>
</dbReference>
<dbReference type="SUPFAM" id="SSF56176">
    <property type="entry name" value="FAD-binding/transporter-associated domain-like"/>
    <property type="match status" value="1"/>
</dbReference>
<dbReference type="InterPro" id="IPR005170">
    <property type="entry name" value="Transptr-assoc_dom"/>
</dbReference>
<dbReference type="InterPro" id="IPR044751">
    <property type="entry name" value="Ion_transp-like_CBS"/>
</dbReference>
<comment type="similarity">
    <text evidence="2">Belongs to the UPF0053 family.</text>
</comment>
<reference evidence="14" key="1">
    <citation type="submission" date="2019-09" db="EMBL/GenBank/DDBJ databases">
        <title>Characterisation of the sponge microbiome using genome-centric metagenomics.</title>
        <authorList>
            <person name="Engelberts J.P."/>
            <person name="Robbins S.J."/>
            <person name="De Goeij J.M."/>
            <person name="Aranda M."/>
            <person name="Bell S.C."/>
            <person name="Webster N.S."/>
        </authorList>
    </citation>
    <scope>NUCLEOTIDE SEQUENCE</scope>
    <source>
        <strain evidence="14">SB0664_bin_27</strain>
    </source>
</reference>
<dbReference type="Pfam" id="PF03471">
    <property type="entry name" value="CorC_HlyC"/>
    <property type="match status" value="1"/>
</dbReference>
<dbReference type="InterPro" id="IPR016169">
    <property type="entry name" value="FAD-bd_PCMH_sub2"/>
</dbReference>
<accession>A0A6B0Z077</accession>
<dbReference type="InterPro" id="IPR051676">
    <property type="entry name" value="UPF0053_domain"/>
</dbReference>
<comment type="subcellular location">
    <subcellularLocation>
        <location evidence="1">Cell membrane</location>
        <topology evidence="1">Multi-pass membrane protein</topology>
    </subcellularLocation>
</comment>
<gene>
    <name evidence="14" type="ORF">F4Y42_19555</name>
</gene>
<dbReference type="GO" id="GO:0005886">
    <property type="term" value="C:plasma membrane"/>
    <property type="evidence" value="ECO:0007669"/>
    <property type="project" value="UniProtKB-SubCell"/>
</dbReference>
<dbReference type="SUPFAM" id="SSF54631">
    <property type="entry name" value="CBS-domain pair"/>
    <property type="match status" value="1"/>
</dbReference>
<proteinExistence type="inferred from homology"/>
<keyword evidence="7 9" id="KW-0129">CBS domain</keyword>